<comment type="caution">
    <text evidence="1">The sequence shown here is derived from an EMBL/GenBank/DDBJ whole genome shotgun (WGS) entry which is preliminary data.</text>
</comment>
<dbReference type="EMBL" id="JBBMEJ010000012">
    <property type="protein sequence ID" value="MEQ2371467.1"/>
    <property type="molecule type" value="Genomic_DNA"/>
</dbReference>
<name>A0ABV1BGS0_9FIRM</name>
<evidence type="ECO:0000313" key="2">
    <source>
        <dbReference type="Proteomes" id="UP001473063"/>
    </source>
</evidence>
<accession>A0ABV1BGS0</accession>
<sequence length="76" mass="9223">MKIIENFVKDILKEEYPMDFQKVYDNSQLLQYLDKKMKAVHGNCKTRRSLANIYAVYSILHFYQEDFYQDKNGYKV</sequence>
<organism evidence="1 2">
    <name type="scientific">Blautia aquisgranensis</name>
    <dbReference type="NCBI Taxonomy" id="3133153"/>
    <lineage>
        <taxon>Bacteria</taxon>
        <taxon>Bacillati</taxon>
        <taxon>Bacillota</taxon>
        <taxon>Clostridia</taxon>
        <taxon>Lachnospirales</taxon>
        <taxon>Lachnospiraceae</taxon>
        <taxon>Blautia</taxon>
    </lineage>
</organism>
<keyword evidence="2" id="KW-1185">Reference proteome</keyword>
<evidence type="ECO:0000313" key="1">
    <source>
        <dbReference type="EMBL" id="MEQ2371467.1"/>
    </source>
</evidence>
<dbReference type="Proteomes" id="UP001473063">
    <property type="component" value="Unassembled WGS sequence"/>
</dbReference>
<protein>
    <submittedName>
        <fullName evidence="1">Uncharacterized protein</fullName>
    </submittedName>
</protein>
<dbReference type="RefSeq" id="WP_349057014.1">
    <property type="nucleotide sequence ID" value="NZ_JBBMEJ010000012.1"/>
</dbReference>
<proteinExistence type="predicted"/>
<gene>
    <name evidence="1" type="ORF">WMO28_11040</name>
</gene>
<reference evidence="1 2" key="1">
    <citation type="submission" date="2024-03" db="EMBL/GenBank/DDBJ databases">
        <title>Human intestinal bacterial collection.</title>
        <authorList>
            <person name="Pauvert C."/>
            <person name="Hitch T.C.A."/>
            <person name="Clavel T."/>
        </authorList>
    </citation>
    <scope>NUCLEOTIDE SEQUENCE [LARGE SCALE GENOMIC DNA]</scope>
    <source>
        <strain evidence="1 2">CLA-JM-H16</strain>
    </source>
</reference>